<dbReference type="AlphaFoldDB" id="A0A1E7RCP6"/>
<dbReference type="RefSeq" id="WP_070069645.1">
    <property type="nucleotide sequence ID" value="NZ_MKKK01000017.1"/>
</dbReference>
<sequence length="81" mass="9240">MSENSTLNYVAHLIIESFRENGLDEPYIAEKTQQFLSHQSKGDSLYWACNFLDRKNLATFAEKLGVTVDMLRVTAKVLSKI</sequence>
<evidence type="ECO:0000313" key="2">
    <source>
        <dbReference type="Proteomes" id="UP000185895"/>
    </source>
</evidence>
<comment type="caution">
    <text evidence="1">The sequence shown here is derived from an EMBL/GenBank/DDBJ whole genome shotgun (WGS) entry which is preliminary data.</text>
</comment>
<name>A0A1E7RCP6_9GAMM</name>
<proteinExistence type="predicted"/>
<accession>A0A1E7RCP6</accession>
<dbReference type="Proteomes" id="UP000185895">
    <property type="component" value="Unassembled WGS sequence"/>
</dbReference>
<evidence type="ECO:0000313" key="1">
    <source>
        <dbReference type="EMBL" id="OEY96945.1"/>
    </source>
</evidence>
<reference evidence="1 2" key="1">
    <citation type="submission" date="2016-09" db="EMBL/GenBank/DDBJ databases">
        <authorList>
            <person name="Capua I."/>
            <person name="De Benedictis P."/>
            <person name="Joannis T."/>
            <person name="Lombin L.H."/>
            <person name="Cattoli G."/>
        </authorList>
    </citation>
    <scope>NUCLEOTIDE SEQUENCE [LARGE SCALE GENOMIC DNA]</scope>
    <source>
        <strain evidence="1 2">ANC 4671</strain>
    </source>
</reference>
<gene>
    <name evidence="1" type="ORF">BJI46_11730</name>
</gene>
<dbReference type="STRING" id="1262585.BJI46_11730"/>
<keyword evidence="2" id="KW-1185">Reference proteome</keyword>
<dbReference type="OrthoDB" id="6693585at2"/>
<organism evidence="1 2">
    <name type="scientific">Acinetobacter qingfengensis</name>
    <dbReference type="NCBI Taxonomy" id="1262585"/>
    <lineage>
        <taxon>Bacteria</taxon>
        <taxon>Pseudomonadati</taxon>
        <taxon>Pseudomonadota</taxon>
        <taxon>Gammaproteobacteria</taxon>
        <taxon>Moraxellales</taxon>
        <taxon>Moraxellaceae</taxon>
        <taxon>Acinetobacter</taxon>
    </lineage>
</organism>
<dbReference type="EMBL" id="MKKK01000017">
    <property type="protein sequence ID" value="OEY96945.1"/>
    <property type="molecule type" value="Genomic_DNA"/>
</dbReference>
<protein>
    <submittedName>
        <fullName evidence="1">Uncharacterized protein</fullName>
    </submittedName>
</protein>